<dbReference type="AlphaFoldDB" id="A0AAX3JNV0"/>
<reference evidence="1" key="1">
    <citation type="submission" date="2022-12" db="EMBL/GenBank/DDBJ databases">
        <title>B. miyamotoi WGS.</title>
        <authorList>
            <person name="Gabriele M."/>
            <person name="Kuleshov K.V."/>
            <person name="Hepner S."/>
            <person name="Hoornstra D."/>
            <person name="Hovius J.W."/>
            <person name="Platonov A.E."/>
            <person name="Fingerle V."/>
            <person name="Strube C."/>
        </authorList>
    </citation>
    <scope>NUCLEOTIDE SEQUENCE</scope>
    <source>
        <strain evidence="1">ZStruIII14-9</strain>
        <plasmid evidence="1">pZSt-lp92</plasmid>
    </source>
</reference>
<dbReference type="Proteomes" id="UP001164513">
    <property type="component" value="Plasmid pZSt-lp92"/>
</dbReference>
<dbReference type="EMBL" id="CP114721">
    <property type="protein sequence ID" value="WAZ72308.1"/>
    <property type="molecule type" value="Genomic_DNA"/>
</dbReference>
<accession>A0AAX3JNV0</accession>
<name>A0AAX3JNV0_9SPIR</name>
<geneLocation type="plasmid" evidence="1 2">
    <name>pZSt-lp92</name>
</geneLocation>
<proteinExistence type="predicted"/>
<evidence type="ECO:0000313" key="1">
    <source>
        <dbReference type="EMBL" id="WAZ72308.1"/>
    </source>
</evidence>
<evidence type="ECO:0008006" key="3">
    <source>
        <dbReference type="Google" id="ProtNLM"/>
    </source>
</evidence>
<dbReference type="RefSeq" id="WP_172966614.1">
    <property type="nucleotide sequence ID" value="NZ_CP114721.1"/>
</dbReference>
<gene>
    <name evidence="1" type="ORF">O5404_04635</name>
</gene>
<protein>
    <recommendedName>
        <fullName evidence="3">DUF685 domain-containing protein</fullName>
    </recommendedName>
</protein>
<evidence type="ECO:0000313" key="2">
    <source>
        <dbReference type="Proteomes" id="UP001164513"/>
    </source>
</evidence>
<keyword evidence="1" id="KW-0614">Plasmid</keyword>
<sequence length="46" mass="5297">MNIQNYIGSDITQKKETFKQVVQRYFSKINESTLGSFKDGQQALVI</sequence>
<organism evidence="1 2">
    <name type="scientific">Borrelia miyamotoi</name>
    <dbReference type="NCBI Taxonomy" id="47466"/>
    <lineage>
        <taxon>Bacteria</taxon>
        <taxon>Pseudomonadati</taxon>
        <taxon>Spirochaetota</taxon>
        <taxon>Spirochaetia</taxon>
        <taxon>Spirochaetales</taxon>
        <taxon>Borreliaceae</taxon>
        <taxon>Borrelia</taxon>
    </lineage>
</organism>